<dbReference type="SUPFAM" id="SSF52540">
    <property type="entry name" value="P-loop containing nucleoside triphosphate hydrolases"/>
    <property type="match status" value="1"/>
</dbReference>
<sequence length="337" mass="37426">MTQSTLLTMDSLEDTAELVAEDPRSRELVELARRVAASEATVMLNGESGVGKEVYARFIHAHSLRAAGPFVAVNCAAIPENMLEAMLFGHERGAFTGAYESRPGKFELAEGGTLLLDEISEMDLSLQAKLLRVLQEREVERLGGRRPVQMDVRILATSNRNLMQAVADGQFREDLFYRLNVFPLVIPPLRERPGDILPLARRLIYIHGRGIDQARLSAAAAARLMDHTWPGNVRELDNVIQRAMILRDGEALDAAAIQFESMAPPEGVQTRSVPLAPRTENRRLGDSLRSREEQLILDALRVEDGSRKDAAARLGISPRTLRYKLARLRDAGVTIPY</sequence>
<dbReference type="InterPro" id="IPR009057">
    <property type="entry name" value="Homeodomain-like_sf"/>
</dbReference>
<keyword evidence="3" id="KW-0805">Transcription regulation</keyword>
<dbReference type="EMBL" id="FOFO01000019">
    <property type="protein sequence ID" value="SEQ18480.1"/>
    <property type="molecule type" value="Genomic_DNA"/>
</dbReference>
<dbReference type="Pfam" id="PF02954">
    <property type="entry name" value="HTH_8"/>
    <property type="match status" value="1"/>
</dbReference>
<dbReference type="SUPFAM" id="SSF46689">
    <property type="entry name" value="Homeodomain-like"/>
    <property type="match status" value="1"/>
</dbReference>
<dbReference type="Pfam" id="PF25601">
    <property type="entry name" value="AAA_lid_14"/>
    <property type="match status" value="1"/>
</dbReference>
<dbReference type="Gene3D" id="3.40.50.300">
    <property type="entry name" value="P-loop containing nucleotide triphosphate hydrolases"/>
    <property type="match status" value="1"/>
</dbReference>
<evidence type="ECO:0000313" key="7">
    <source>
        <dbReference type="EMBL" id="SEQ18480.1"/>
    </source>
</evidence>
<dbReference type="InterPro" id="IPR002078">
    <property type="entry name" value="Sigma_54_int"/>
</dbReference>
<dbReference type="PANTHER" id="PTHR32071:SF21">
    <property type="entry name" value="TRANSCRIPTIONAL REGULATORY PROTEIN FLGR"/>
    <property type="match status" value="1"/>
</dbReference>
<proteinExistence type="predicted"/>
<dbReference type="InterPro" id="IPR025943">
    <property type="entry name" value="Sigma_54_int_dom_ATP-bd_2"/>
</dbReference>
<dbReference type="GO" id="GO:0006355">
    <property type="term" value="P:regulation of DNA-templated transcription"/>
    <property type="evidence" value="ECO:0007669"/>
    <property type="project" value="InterPro"/>
</dbReference>
<evidence type="ECO:0000256" key="4">
    <source>
        <dbReference type="ARBA" id="ARBA00023125"/>
    </source>
</evidence>
<gene>
    <name evidence="7" type="ORF">SAMN05421693_11944</name>
</gene>
<dbReference type="InterPro" id="IPR025662">
    <property type="entry name" value="Sigma_54_int_dom_ATP-bd_1"/>
</dbReference>
<organism evidence="7 8">
    <name type="scientific">Ectothiorhodospira magna</name>
    <dbReference type="NCBI Taxonomy" id="867345"/>
    <lineage>
        <taxon>Bacteria</taxon>
        <taxon>Pseudomonadati</taxon>
        <taxon>Pseudomonadota</taxon>
        <taxon>Gammaproteobacteria</taxon>
        <taxon>Chromatiales</taxon>
        <taxon>Ectothiorhodospiraceae</taxon>
        <taxon>Ectothiorhodospira</taxon>
    </lineage>
</organism>
<dbReference type="InterPro" id="IPR058031">
    <property type="entry name" value="AAA_lid_NorR"/>
</dbReference>
<dbReference type="InterPro" id="IPR002197">
    <property type="entry name" value="HTH_Fis"/>
</dbReference>
<dbReference type="Gene3D" id="1.10.10.60">
    <property type="entry name" value="Homeodomain-like"/>
    <property type="match status" value="1"/>
</dbReference>
<dbReference type="InterPro" id="IPR027417">
    <property type="entry name" value="P-loop_NTPase"/>
</dbReference>
<dbReference type="Proteomes" id="UP000199496">
    <property type="component" value="Unassembled WGS sequence"/>
</dbReference>
<dbReference type="PANTHER" id="PTHR32071">
    <property type="entry name" value="TRANSCRIPTIONAL REGULATORY PROTEIN"/>
    <property type="match status" value="1"/>
</dbReference>
<dbReference type="PROSITE" id="PS00675">
    <property type="entry name" value="SIGMA54_INTERACT_1"/>
    <property type="match status" value="1"/>
</dbReference>
<dbReference type="InterPro" id="IPR003593">
    <property type="entry name" value="AAA+_ATPase"/>
</dbReference>
<dbReference type="Pfam" id="PF00158">
    <property type="entry name" value="Sigma54_activat"/>
    <property type="match status" value="1"/>
</dbReference>
<evidence type="ECO:0000256" key="1">
    <source>
        <dbReference type="ARBA" id="ARBA00022741"/>
    </source>
</evidence>
<keyword evidence="8" id="KW-1185">Reference proteome</keyword>
<dbReference type="SMART" id="SM00382">
    <property type="entry name" value="AAA"/>
    <property type="match status" value="1"/>
</dbReference>
<dbReference type="OrthoDB" id="9804019at2"/>
<dbReference type="PROSITE" id="PS00688">
    <property type="entry name" value="SIGMA54_INTERACT_3"/>
    <property type="match status" value="1"/>
</dbReference>
<dbReference type="CDD" id="cd00009">
    <property type="entry name" value="AAA"/>
    <property type="match status" value="1"/>
</dbReference>
<dbReference type="PRINTS" id="PR01590">
    <property type="entry name" value="HTHFIS"/>
</dbReference>
<dbReference type="InterPro" id="IPR025944">
    <property type="entry name" value="Sigma_54_int_dom_CS"/>
</dbReference>
<dbReference type="PROSITE" id="PS50045">
    <property type="entry name" value="SIGMA54_INTERACT_4"/>
    <property type="match status" value="1"/>
</dbReference>
<reference evidence="7 8" key="1">
    <citation type="submission" date="2016-10" db="EMBL/GenBank/DDBJ databases">
        <authorList>
            <person name="de Groot N.N."/>
        </authorList>
    </citation>
    <scope>NUCLEOTIDE SEQUENCE [LARGE SCALE GENOMIC DNA]</scope>
    <source>
        <strain evidence="7 8">B7-7</strain>
    </source>
</reference>
<keyword evidence="4" id="KW-0238">DNA-binding</keyword>
<dbReference type="RefSeq" id="WP_090207607.1">
    <property type="nucleotide sequence ID" value="NZ_FOFO01000019.1"/>
</dbReference>
<name>A0A1H9DY98_9GAMM</name>
<dbReference type="AlphaFoldDB" id="A0A1H9DY98"/>
<dbReference type="GO" id="GO:0043565">
    <property type="term" value="F:sequence-specific DNA binding"/>
    <property type="evidence" value="ECO:0007669"/>
    <property type="project" value="InterPro"/>
</dbReference>
<evidence type="ECO:0000256" key="2">
    <source>
        <dbReference type="ARBA" id="ARBA00022840"/>
    </source>
</evidence>
<evidence type="ECO:0000256" key="5">
    <source>
        <dbReference type="ARBA" id="ARBA00023163"/>
    </source>
</evidence>
<dbReference type="Gene3D" id="1.10.8.60">
    <property type="match status" value="1"/>
</dbReference>
<dbReference type="GO" id="GO:0005524">
    <property type="term" value="F:ATP binding"/>
    <property type="evidence" value="ECO:0007669"/>
    <property type="project" value="UniProtKB-KW"/>
</dbReference>
<protein>
    <submittedName>
        <fullName evidence="7">Two-component system, response regulator FlrC</fullName>
    </submittedName>
</protein>
<dbReference type="PROSITE" id="PS00676">
    <property type="entry name" value="SIGMA54_INTERACT_2"/>
    <property type="match status" value="1"/>
</dbReference>
<keyword evidence="5" id="KW-0804">Transcription</keyword>
<dbReference type="FunFam" id="3.40.50.300:FF:000006">
    <property type="entry name" value="DNA-binding transcriptional regulator NtrC"/>
    <property type="match status" value="1"/>
</dbReference>
<evidence type="ECO:0000313" key="8">
    <source>
        <dbReference type="Proteomes" id="UP000199496"/>
    </source>
</evidence>
<evidence type="ECO:0000259" key="6">
    <source>
        <dbReference type="PROSITE" id="PS50045"/>
    </source>
</evidence>
<accession>A0A1H9DY98</accession>
<dbReference type="STRING" id="867345.SAMN05421693_11944"/>
<keyword evidence="1" id="KW-0547">Nucleotide-binding</keyword>
<keyword evidence="2" id="KW-0067">ATP-binding</keyword>
<feature type="domain" description="Sigma-54 factor interaction" evidence="6">
    <location>
        <begin position="18"/>
        <end position="245"/>
    </location>
</feature>
<evidence type="ECO:0000256" key="3">
    <source>
        <dbReference type="ARBA" id="ARBA00023015"/>
    </source>
</evidence>